<dbReference type="PANTHER" id="PTHR46268:SF6">
    <property type="entry name" value="UNIVERSAL STRESS PROTEIN UP12"/>
    <property type="match status" value="1"/>
</dbReference>
<dbReference type="PANTHER" id="PTHR46268">
    <property type="entry name" value="STRESS RESPONSE PROTEIN NHAX"/>
    <property type="match status" value="1"/>
</dbReference>
<name>B3EDU6_CHLL2</name>
<accession>B3EDU6</accession>
<evidence type="ECO:0000313" key="4">
    <source>
        <dbReference type="Proteomes" id="UP000008841"/>
    </source>
</evidence>
<comment type="similarity">
    <text evidence="1">Belongs to the universal stress protein A family.</text>
</comment>
<dbReference type="RefSeq" id="WP_012465057.1">
    <property type="nucleotide sequence ID" value="NC_010803.1"/>
</dbReference>
<gene>
    <name evidence="3" type="ordered locus">Clim_0070</name>
</gene>
<dbReference type="PRINTS" id="PR01438">
    <property type="entry name" value="UNVRSLSTRESS"/>
</dbReference>
<evidence type="ECO:0000256" key="1">
    <source>
        <dbReference type="ARBA" id="ARBA00008791"/>
    </source>
</evidence>
<dbReference type="SUPFAM" id="SSF52402">
    <property type="entry name" value="Adenine nucleotide alpha hydrolases-like"/>
    <property type="match status" value="1"/>
</dbReference>
<dbReference type="Gene3D" id="3.40.50.620">
    <property type="entry name" value="HUPs"/>
    <property type="match status" value="1"/>
</dbReference>
<feature type="domain" description="UspA" evidence="2">
    <location>
        <begin position="6"/>
        <end position="131"/>
    </location>
</feature>
<dbReference type="AlphaFoldDB" id="B3EDU6"/>
<dbReference type="EMBL" id="CP001097">
    <property type="protein sequence ID" value="ACD89176.1"/>
    <property type="molecule type" value="Genomic_DNA"/>
</dbReference>
<dbReference type="HOGENOM" id="CLU_049301_11_2_10"/>
<dbReference type="CDD" id="cd00293">
    <property type="entry name" value="USP-like"/>
    <property type="match status" value="1"/>
</dbReference>
<dbReference type="STRING" id="290315.Clim_0070"/>
<evidence type="ECO:0000259" key="2">
    <source>
        <dbReference type="Pfam" id="PF00582"/>
    </source>
</evidence>
<dbReference type="KEGG" id="cli:Clim_0070"/>
<dbReference type="eggNOG" id="COG0589">
    <property type="taxonomic scope" value="Bacteria"/>
</dbReference>
<dbReference type="InterPro" id="IPR014729">
    <property type="entry name" value="Rossmann-like_a/b/a_fold"/>
</dbReference>
<dbReference type="InterPro" id="IPR006015">
    <property type="entry name" value="Universal_stress_UspA"/>
</dbReference>
<dbReference type="Proteomes" id="UP000008841">
    <property type="component" value="Chromosome"/>
</dbReference>
<evidence type="ECO:0000313" key="3">
    <source>
        <dbReference type="EMBL" id="ACD89176.1"/>
    </source>
</evidence>
<proteinExistence type="inferred from homology"/>
<dbReference type="Pfam" id="PF00582">
    <property type="entry name" value="Usp"/>
    <property type="match status" value="1"/>
</dbReference>
<organism evidence="3 4">
    <name type="scientific">Chlorobium limicola (strain DSM 245 / NBRC 103803 / 6330)</name>
    <dbReference type="NCBI Taxonomy" id="290315"/>
    <lineage>
        <taxon>Bacteria</taxon>
        <taxon>Pseudomonadati</taxon>
        <taxon>Chlorobiota</taxon>
        <taxon>Chlorobiia</taxon>
        <taxon>Chlorobiales</taxon>
        <taxon>Chlorobiaceae</taxon>
        <taxon>Chlorobium/Pelodictyon group</taxon>
        <taxon>Chlorobium</taxon>
    </lineage>
</organism>
<dbReference type="InterPro" id="IPR006016">
    <property type="entry name" value="UspA"/>
</dbReference>
<protein>
    <submittedName>
        <fullName evidence="3">UspA domain protein</fullName>
    </submittedName>
</protein>
<dbReference type="OrthoDB" id="9788959at2"/>
<reference evidence="3 4" key="1">
    <citation type="submission" date="2008-05" db="EMBL/GenBank/DDBJ databases">
        <title>Complete sequence of Chlorobium limicola DSM 245.</title>
        <authorList>
            <consortium name="US DOE Joint Genome Institute"/>
            <person name="Lucas S."/>
            <person name="Copeland A."/>
            <person name="Lapidus A."/>
            <person name="Glavina del Rio T."/>
            <person name="Dalin E."/>
            <person name="Tice H."/>
            <person name="Bruce D."/>
            <person name="Goodwin L."/>
            <person name="Pitluck S."/>
            <person name="Schmutz J."/>
            <person name="Larimer F."/>
            <person name="Land M."/>
            <person name="Hauser L."/>
            <person name="Kyrpides N."/>
            <person name="Ovchinnikova G."/>
            <person name="Zhao F."/>
            <person name="Li T."/>
            <person name="Liu Z."/>
            <person name="Overmann J."/>
            <person name="Bryant D.A."/>
            <person name="Richardson P."/>
        </authorList>
    </citation>
    <scope>NUCLEOTIDE SEQUENCE [LARGE SCALE GENOMIC DNA]</scope>
    <source>
        <strain evidence="4">DSM 245 / NBRC 103803 / 6330</strain>
    </source>
</reference>
<sequence>MHTQPKQIICAIDFSPLSDEVLIYAAGLQRCGAELTLLYVETEIERNGKMLQKHLHAFSHYSEILAQSGGLARFSVGYGDPATEILACAERLNADLLVLGSHGSTAFTRLLMGNTAETVMRRACCPVVIYKSPETGCSARERQERAACHLKDNKQTA</sequence>